<dbReference type="AlphaFoldDB" id="A0A401RSY3"/>
<reference evidence="2 3" key="1">
    <citation type="journal article" date="2018" name="Nat. Ecol. Evol.">
        <title>Shark genomes provide insights into elasmobranch evolution and the origin of vertebrates.</title>
        <authorList>
            <person name="Hara Y"/>
            <person name="Yamaguchi K"/>
            <person name="Onimaru K"/>
            <person name="Kadota M"/>
            <person name="Koyanagi M"/>
            <person name="Keeley SD"/>
            <person name="Tatsumi K"/>
            <person name="Tanaka K"/>
            <person name="Motone F"/>
            <person name="Kageyama Y"/>
            <person name="Nozu R"/>
            <person name="Adachi N"/>
            <person name="Nishimura O"/>
            <person name="Nakagawa R"/>
            <person name="Tanegashima C"/>
            <person name="Kiyatake I"/>
            <person name="Matsumoto R"/>
            <person name="Murakumo K"/>
            <person name="Nishida K"/>
            <person name="Terakita A"/>
            <person name="Kuratani S"/>
            <person name="Sato K"/>
            <person name="Hyodo S Kuraku.S."/>
        </authorList>
    </citation>
    <scope>NUCLEOTIDE SEQUENCE [LARGE SCALE GENOMIC DNA]</scope>
</reference>
<evidence type="ECO:0000313" key="2">
    <source>
        <dbReference type="EMBL" id="GCC21253.1"/>
    </source>
</evidence>
<organism evidence="2 3">
    <name type="scientific">Chiloscyllium punctatum</name>
    <name type="common">Brownbanded bambooshark</name>
    <name type="synonym">Hemiscyllium punctatum</name>
    <dbReference type="NCBI Taxonomy" id="137246"/>
    <lineage>
        <taxon>Eukaryota</taxon>
        <taxon>Metazoa</taxon>
        <taxon>Chordata</taxon>
        <taxon>Craniata</taxon>
        <taxon>Vertebrata</taxon>
        <taxon>Chondrichthyes</taxon>
        <taxon>Elasmobranchii</taxon>
        <taxon>Galeomorphii</taxon>
        <taxon>Galeoidea</taxon>
        <taxon>Orectolobiformes</taxon>
        <taxon>Hemiscylliidae</taxon>
        <taxon>Chiloscyllium</taxon>
    </lineage>
</organism>
<evidence type="ECO:0000313" key="3">
    <source>
        <dbReference type="Proteomes" id="UP000287033"/>
    </source>
</evidence>
<accession>A0A401RSY3</accession>
<protein>
    <submittedName>
        <fullName evidence="2">Uncharacterized protein</fullName>
    </submittedName>
</protein>
<name>A0A401RSY3_CHIPU</name>
<dbReference type="EMBL" id="BEZZ01002132">
    <property type="protein sequence ID" value="GCC21253.1"/>
    <property type="molecule type" value="Genomic_DNA"/>
</dbReference>
<evidence type="ECO:0000256" key="1">
    <source>
        <dbReference type="SAM" id="MobiDB-lite"/>
    </source>
</evidence>
<dbReference type="Proteomes" id="UP000287033">
    <property type="component" value="Unassembled WGS sequence"/>
</dbReference>
<feature type="compositionally biased region" description="Basic and acidic residues" evidence="1">
    <location>
        <begin position="18"/>
        <end position="27"/>
    </location>
</feature>
<comment type="caution">
    <text evidence="2">The sequence shown here is derived from an EMBL/GenBank/DDBJ whole genome shotgun (WGS) entry which is preliminary data.</text>
</comment>
<gene>
    <name evidence="2" type="ORF">chiPu_0019720</name>
</gene>
<keyword evidence="3" id="KW-1185">Reference proteome</keyword>
<proteinExistence type="predicted"/>
<sequence length="71" mass="7876">MQASGGLCAGAVPPSVRSDGDHTERTRRSFALPQARKSWETETKHLTDSLNPVREMTVNVSKLLRIRNKAD</sequence>
<feature type="region of interest" description="Disordered" evidence="1">
    <location>
        <begin position="1"/>
        <end position="45"/>
    </location>
</feature>